<evidence type="ECO:0000313" key="2">
    <source>
        <dbReference type="EMBL" id="MPN55556.1"/>
    </source>
</evidence>
<sequence length="142" mass="16265">MGINSRMDEIQAAITSVNLLHIADGNRERQEIARKYSEGIKNKAVMTPSIRPNTEHVFHVFPLLCDNRDRMHGYLESAGIHTQIHYPIPCHLAECYRNLGYEVGQIPQAEYYAAHELSLPIYVGLKEEEIDYIITTINEFHG</sequence>
<dbReference type="AlphaFoldDB" id="A0A645IWI6"/>
<organism evidence="2">
    <name type="scientific">bioreactor metagenome</name>
    <dbReference type="NCBI Taxonomy" id="1076179"/>
    <lineage>
        <taxon>unclassified sequences</taxon>
        <taxon>metagenomes</taxon>
        <taxon>ecological metagenomes</taxon>
    </lineage>
</organism>
<dbReference type="Pfam" id="PF01041">
    <property type="entry name" value="DegT_DnrJ_EryC1"/>
    <property type="match status" value="1"/>
</dbReference>
<protein>
    <submittedName>
        <fullName evidence="2">dTDP-3-amino-3,4,6-trideoxy-alpha-D-glucose transaminase</fullName>
        <ecNumber evidence="2">2.6.1.106</ecNumber>
    </submittedName>
</protein>
<proteinExistence type="predicted"/>
<dbReference type="InterPro" id="IPR000653">
    <property type="entry name" value="DegT/StrS_aminotransferase"/>
</dbReference>
<dbReference type="InterPro" id="IPR015424">
    <property type="entry name" value="PyrdxlP-dep_Trfase"/>
</dbReference>
<accession>A0A645IWI6</accession>
<keyword evidence="2" id="KW-0808">Transferase</keyword>
<dbReference type="EC" id="2.6.1.106" evidence="2"/>
<dbReference type="GO" id="GO:0000271">
    <property type="term" value="P:polysaccharide biosynthetic process"/>
    <property type="evidence" value="ECO:0007669"/>
    <property type="project" value="TreeGrafter"/>
</dbReference>
<dbReference type="Gene3D" id="3.90.1150.10">
    <property type="entry name" value="Aspartate Aminotransferase, domain 1"/>
    <property type="match status" value="1"/>
</dbReference>
<dbReference type="PANTHER" id="PTHR30244">
    <property type="entry name" value="TRANSAMINASE"/>
    <property type="match status" value="1"/>
</dbReference>
<keyword evidence="2" id="KW-0032">Aminotransferase</keyword>
<gene>
    <name evidence="2" type="primary">desV_8</name>
    <name evidence="2" type="ORF">SDC9_203240</name>
</gene>
<dbReference type="PANTHER" id="PTHR30244:SF36">
    <property type="entry name" value="3-OXO-GLUCOSE-6-PHOSPHATE:GLUTAMATE AMINOTRANSFERASE"/>
    <property type="match status" value="1"/>
</dbReference>
<dbReference type="GO" id="GO:0030170">
    <property type="term" value="F:pyridoxal phosphate binding"/>
    <property type="evidence" value="ECO:0007669"/>
    <property type="project" value="TreeGrafter"/>
</dbReference>
<dbReference type="SUPFAM" id="SSF53383">
    <property type="entry name" value="PLP-dependent transferases"/>
    <property type="match status" value="1"/>
</dbReference>
<keyword evidence="1" id="KW-0663">Pyridoxal phosphate</keyword>
<evidence type="ECO:0000256" key="1">
    <source>
        <dbReference type="ARBA" id="ARBA00022898"/>
    </source>
</evidence>
<dbReference type="EMBL" id="VSSQ01124968">
    <property type="protein sequence ID" value="MPN55556.1"/>
    <property type="molecule type" value="Genomic_DNA"/>
</dbReference>
<comment type="caution">
    <text evidence="2">The sequence shown here is derived from an EMBL/GenBank/DDBJ whole genome shotgun (WGS) entry which is preliminary data.</text>
</comment>
<dbReference type="InterPro" id="IPR015422">
    <property type="entry name" value="PyrdxlP-dep_Trfase_small"/>
</dbReference>
<dbReference type="GO" id="GO:0008483">
    <property type="term" value="F:transaminase activity"/>
    <property type="evidence" value="ECO:0007669"/>
    <property type="project" value="UniProtKB-KW"/>
</dbReference>
<reference evidence="2" key="1">
    <citation type="submission" date="2019-08" db="EMBL/GenBank/DDBJ databases">
        <authorList>
            <person name="Kucharzyk K."/>
            <person name="Murdoch R.W."/>
            <person name="Higgins S."/>
            <person name="Loffler F."/>
        </authorList>
    </citation>
    <scope>NUCLEOTIDE SEQUENCE</scope>
</reference>
<name>A0A645IWI6_9ZZZZ</name>